<keyword evidence="2" id="KW-1185">Reference proteome</keyword>
<dbReference type="RefSeq" id="WP_046573527.1">
    <property type="nucleotide sequence ID" value="NZ_CP010429.1"/>
</dbReference>
<dbReference type="PATRIC" id="fig|1379870.5.peg.1993"/>
<accession>A0A0E3V6I3</accession>
<reference evidence="1 2" key="1">
    <citation type="journal article" date="2014" name="Curr. Microbiol.">
        <title>Spirosoma radiotolerans sp. nov., a gamma-radiation-resistant bacterium isolated from gamma ray-irradiated soil.</title>
        <authorList>
            <person name="Lee J.J."/>
            <person name="Srinivasan S."/>
            <person name="Lim S."/>
            <person name="Joe M."/>
            <person name="Im S."/>
            <person name="Bae S.I."/>
            <person name="Park K.R."/>
            <person name="Han J.H."/>
            <person name="Park S.H."/>
            <person name="Joo B.M."/>
            <person name="Park S.J."/>
            <person name="Kim M.K."/>
        </authorList>
    </citation>
    <scope>NUCLEOTIDE SEQUENCE [LARGE SCALE GENOMIC DNA]</scope>
    <source>
        <strain evidence="1 2">DG5A</strain>
    </source>
</reference>
<proteinExistence type="predicted"/>
<dbReference type="AlphaFoldDB" id="A0A0E3V6I3"/>
<dbReference type="Proteomes" id="UP000033054">
    <property type="component" value="Chromosome"/>
</dbReference>
<evidence type="ECO:0000313" key="2">
    <source>
        <dbReference type="Proteomes" id="UP000033054"/>
    </source>
</evidence>
<organism evidence="1 2">
    <name type="scientific">Spirosoma radiotolerans</name>
    <dbReference type="NCBI Taxonomy" id="1379870"/>
    <lineage>
        <taxon>Bacteria</taxon>
        <taxon>Pseudomonadati</taxon>
        <taxon>Bacteroidota</taxon>
        <taxon>Cytophagia</taxon>
        <taxon>Cytophagales</taxon>
        <taxon>Cytophagaceae</taxon>
        <taxon>Spirosoma</taxon>
    </lineage>
</organism>
<gene>
    <name evidence="1" type="ORF">SD10_09150</name>
</gene>
<evidence type="ECO:0000313" key="1">
    <source>
        <dbReference type="EMBL" id="AKD55047.1"/>
    </source>
</evidence>
<dbReference type="EMBL" id="CP010429">
    <property type="protein sequence ID" value="AKD55047.1"/>
    <property type="molecule type" value="Genomic_DNA"/>
</dbReference>
<dbReference type="STRING" id="1379870.SD10_09150"/>
<name>A0A0E3V6I3_9BACT</name>
<dbReference type="HOGENOM" id="CLU_1703149_0_0_10"/>
<sequence>MAKHANFQEVNTTLFDQHGVEYPVWIRETKLGQQDTIEVISGWQLSEKELEFFNETGIVFFRAVGGQPPCEILWADPVEFEGQNAVYTHEACYDLPTHRAETVINGRSTFTVTSAWQLNREGREEVRKNGGIIFLRVVGGQPVVEVFGINPIEG</sequence>
<dbReference type="KEGG" id="srd:SD10_09150"/>
<protein>
    <submittedName>
        <fullName evidence="1">Uncharacterized protein</fullName>
    </submittedName>
</protein>